<evidence type="ECO:0000256" key="1">
    <source>
        <dbReference type="SAM" id="Phobius"/>
    </source>
</evidence>
<reference evidence="2 3" key="1">
    <citation type="submission" date="2017-02" db="EMBL/GenBank/DDBJ databases">
        <title>The new phylogeny of genus Mycobacterium.</title>
        <authorList>
            <person name="Tortoli E."/>
            <person name="Trovato A."/>
            <person name="Cirillo D.M."/>
        </authorList>
    </citation>
    <scope>NUCLEOTIDE SEQUENCE [LARGE SCALE GENOMIC DNA]</scope>
    <source>
        <strain evidence="2 3">DSM 44049</strain>
    </source>
</reference>
<organism evidence="2 3">
    <name type="scientific">Mycobacterium intermedium</name>
    <dbReference type="NCBI Taxonomy" id="28445"/>
    <lineage>
        <taxon>Bacteria</taxon>
        <taxon>Bacillati</taxon>
        <taxon>Actinomycetota</taxon>
        <taxon>Actinomycetes</taxon>
        <taxon>Mycobacteriales</taxon>
        <taxon>Mycobacteriaceae</taxon>
        <taxon>Mycobacterium</taxon>
        <taxon>Mycobacterium simiae complex</taxon>
    </lineage>
</organism>
<gene>
    <name evidence="2" type="ORF">BST27_22925</name>
</gene>
<dbReference type="AlphaFoldDB" id="A0A1X0F626"/>
<feature type="transmembrane region" description="Helical" evidence="1">
    <location>
        <begin position="170"/>
        <end position="197"/>
    </location>
</feature>
<keyword evidence="1" id="KW-0812">Transmembrane</keyword>
<keyword evidence="1" id="KW-0472">Membrane</keyword>
<sequence length="232" mass="23573">MVPLIIYGVALTAVVGIPFAIAFATADVETQTVTTDNGFGGSTYETPATGNLTTLGWVLIILGSIAAFAVAILLQAGLTTAAVDIADGKPVSVGTALKPRRIGAVLLITVLVSVATTLVSCTIVGPLIVAFAAMFAVVAAVDKGFPPIDAIKTSVATVRANLGPSALSYLVQYAAVLVGYIACLLGMLVGVPVATLIQVYTYRKLTGGQVAEIGQPRPASEFPLGPPPGQYS</sequence>
<evidence type="ECO:0000313" key="2">
    <source>
        <dbReference type="EMBL" id="ORA97251.1"/>
    </source>
</evidence>
<proteinExistence type="predicted"/>
<protein>
    <submittedName>
        <fullName evidence="2">Uncharacterized protein</fullName>
    </submittedName>
</protein>
<evidence type="ECO:0000313" key="3">
    <source>
        <dbReference type="Proteomes" id="UP000192739"/>
    </source>
</evidence>
<keyword evidence="1" id="KW-1133">Transmembrane helix</keyword>
<name>A0A1X0F626_MYCIE</name>
<keyword evidence="3" id="KW-1185">Reference proteome</keyword>
<dbReference type="Proteomes" id="UP000192739">
    <property type="component" value="Unassembled WGS sequence"/>
</dbReference>
<feature type="transmembrane region" description="Helical" evidence="1">
    <location>
        <begin position="57"/>
        <end position="83"/>
    </location>
</feature>
<feature type="transmembrane region" description="Helical" evidence="1">
    <location>
        <begin position="104"/>
        <end position="137"/>
    </location>
</feature>
<comment type="caution">
    <text evidence="2">The sequence shown here is derived from an EMBL/GenBank/DDBJ whole genome shotgun (WGS) entry which is preliminary data.</text>
</comment>
<accession>A0A1X0F626</accession>
<dbReference type="EMBL" id="MVHT01000078">
    <property type="protein sequence ID" value="ORA97251.1"/>
    <property type="molecule type" value="Genomic_DNA"/>
</dbReference>